<evidence type="ECO:0000313" key="1">
    <source>
        <dbReference type="EMBL" id="KAG5967376.1"/>
    </source>
</evidence>
<protein>
    <submittedName>
        <fullName evidence="1">Uncharacterized protein</fullName>
    </submittedName>
</protein>
<sequence>MESATTLTLPRGFVDTTATDGRRLRIYYIRETPVDAEDDNDINSRTTATHATSSTTIDVSKEAVNIAKLLRGGIYQGRPRFERASHHTSTYTSLEERHITVDVSSEESWAEGMGFARTGIHVFSVNDVVAMGYKNYDRKKSQRRSNYDRGEIANQLEEARSRDLKDECQGL</sequence>
<evidence type="ECO:0000313" key="2">
    <source>
        <dbReference type="Proteomes" id="UP000784919"/>
    </source>
</evidence>
<reference evidence="1" key="1">
    <citation type="journal article" date="2020" name="bioRxiv">
        <title>Whole genome comparisons of ergot fungi reveals the divergence and evolution of species within the genus Claviceps are the result of varying mechanisms driving genome evolution and host range expansion.</title>
        <authorList>
            <person name="Wyka S.A."/>
            <person name="Mondo S.J."/>
            <person name="Liu M."/>
            <person name="Dettman J."/>
            <person name="Nalam V."/>
            <person name="Broders K.D."/>
        </authorList>
    </citation>
    <scope>NUCLEOTIDE SEQUENCE</scope>
    <source>
        <strain evidence="1">CCC 1102</strain>
    </source>
</reference>
<dbReference type="AlphaFoldDB" id="A0A9P7MSN1"/>
<gene>
    <name evidence="1" type="ORF">E4U56_000893</name>
</gene>
<proteinExistence type="predicted"/>
<dbReference type="EMBL" id="SRPS01000122">
    <property type="protein sequence ID" value="KAG5967376.1"/>
    <property type="molecule type" value="Genomic_DNA"/>
</dbReference>
<accession>A0A9P7MSN1</accession>
<organism evidence="1 2">
    <name type="scientific">Claviceps arundinis</name>
    <dbReference type="NCBI Taxonomy" id="1623583"/>
    <lineage>
        <taxon>Eukaryota</taxon>
        <taxon>Fungi</taxon>
        <taxon>Dikarya</taxon>
        <taxon>Ascomycota</taxon>
        <taxon>Pezizomycotina</taxon>
        <taxon>Sordariomycetes</taxon>
        <taxon>Hypocreomycetidae</taxon>
        <taxon>Hypocreales</taxon>
        <taxon>Clavicipitaceae</taxon>
        <taxon>Claviceps</taxon>
    </lineage>
</organism>
<dbReference type="Proteomes" id="UP000784919">
    <property type="component" value="Unassembled WGS sequence"/>
</dbReference>
<name>A0A9P7MSN1_9HYPO</name>
<comment type="caution">
    <text evidence="1">The sequence shown here is derived from an EMBL/GenBank/DDBJ whole genome shotgun (WGS) entry which is preliminary data.</text>
</comment>
<dbReference type="OrthoDB" id="10453361at2759"/>